<comment type="subunit">
    <text evidence="4">Oligomeric complex that consists of at least the alpha, beta, beta', gamma, delta, epsilon and zeta subunits.</text>
</comment>
<evidence type="ECO:0000256" key="6">
    <source>
        <dbReference type="ARBA" id="ARBA00022448"/>
    </source>
</evidence>
<comment type="subcellular location">
    <subcellularLocation>
        <location evidence="2">Cytoplasmic vesicle</location>
        <location evidence="2">COPI-coated vesicle membrane</location>
        <topology evidence="2">Peripheral membrane protein</topology>
        <orientation evidence="2">Cytoplasmic side</orientation>
    </subcellularLocation>
    <subcellularLocation>
        <location evidence="1">Golgi apparatus membrane</location>
        <topology evidence="1">Peripheral membrane protein</topology>
        <orientation evidence="1">Cytoplasmic side</orientation>
    </subcellularLocation>
</comment>
<evidence type="ECO:0000256" key="5">
    <source>
        <dbReference type="ARBA" id="ARBA00015828"/>
    </source>
</evidence>
<dbReference type="GO" id="GO:0000139">
    <property type="term" value="C:Golgi membrane"/>
    <property type="evidence" value="ECO:0007669"/>
    <property type="project" value="UniProtKB-SubCell"/>
</dbReference>
<dbReference type="FunFam" id="1.25.40.10:FF:000140">
    <property type="entry name" value="Coatomer subunit epsilon"/>
    <property type="match status" value="1"/>
</dbReference>
<organism evidence="15 16">
    <name type="scientific">Bemisia tabaci</name>
    <name type="common">Sweetpotato whitefly</name>
    <name type="synonym">Aleurodes tabaci</name>
    <dbReference type="NCBI Taxonomy" id="7038"/>
    <lineage>
        <taxon>Eukaryota</taxon>
        <taxon>Metazoa</taxon>
        <taxon>Ecdysozoa</taxon>
        <taxon>Arthropoda</taxon>
        <taxon>Hexapoda</taxon>
        <taxon>Insecta</taxon>
        <taxon>Pterygota</taxon>
        <taxon>Neoptera</taxon>
        <taxon>Paraneoptera</taxon>
        <taxon>Hemiptera</taxon>
        <taxon>Sternorrhyncha</taxon>
        <taxon>Aleyrodoidea</taxon>
        <taxon>Aleyrodidae</taxon>
        <taxon>Aleyrodinae</taxon>
        <taxon>Bemisia</taxon>
    </lineage>
</organism>
<dbReference type="SUPFAM" id="SSF48452">
    <property type="entry name" value="TPR-like"/>
    <property type="match status" value="1"/>
</dbReference>
<reference evidence="15" key="1">
    <citation type="submission" date="2021-12" db="EMBL/GenBank/DDBJ databases">
        <authorList>
            <person name="King R."/>
        </authorList>
    </citation>
    <scope>NUCLEOTIDE SEQUENCE</scope>
</reference>
<keyword evidence="7" id="KW-0963">Cytoplasm</keyword>
<sequence>MFGALVYRVQHLSEDLSIFLTSCETNYYDDTFVTIKKIVNVYVSSGCGSVIFINFTSGFTMAPQPSEVDELFSIRNDFFIGNYQQCINEATKLQPSKPELQVERDVFLYRSYIAQKKYRIVLDEINNNSSPELQPLRLLAEYFAQPKSRSPWDEKLKGTANVNHTSIVVAATIFSNEGQYEEALRLLSLEDNIENMAINVQLYLKINRVDAALKELKLMQEKDEDATLTQLATAWVNIAMGGDKLQDAYYIFQEMIDKYGSTPLLLNGQAVSFIAQGKYEEAESALQEAMEKDSNNPDTLINMVVLSGHLGKPAEVSNRYLSELKASHENNQFVVDYIAKENEFNKLCEQFSSKAV</sequence>
<keyword evidence="10" id="KW-0333">Golgi apparatus</keyword>
<keyword evidence="9" id="KW-0653">Protein transport</keyword>
<evidence type="ECO:0000256" key="14">
    <source>
        <dbReference type="ARBA" id="ARBA00031602"/>
    </source>
</evidence>
<dbReference type="PANTHER" id="PTHR10805">
    <property type="entry name" value="COATOMER SUBUNIT EPSILON"/>
    <property type="match status" value="1"/>
</dbReference>
<keyword evidence="16" id="KW-1185">Reference proteome</keyword>
<protein>
    <recommendedName>
        <fullName evidence="5">Coatomer subunit epsilon</fullName>
    </recommendedName>
    <alternativeName>
        <fullName evidence="14">Epsilon-coat protein</fullName>
    </alternativeName>
</protein>
<dbReference type="Proteomes" id="UP001152759">
    <property type="component" value="Chromosome 4"/>
</dbReference>
<dbReference type="GO" id="GO:0005198">
    <property type="term" value="F:structural molecule activity"/>
    <property type="evidence" value="ECO:0007669"/>
    <property type="project" value="InterPro"/>
</dbReference>
<dbReference type="PANTHER" id="PTHR10805:SF0">
    <property type="entry name" value="COATOMER SUBUNIT EPSILON"/>
    <property type="match status" value="1"/>
</dbReference>
<evidence type="ECO:0000313" key="15">
    <source>
        <dbReference type="EMBL" id="CAH0388678.1"/>
    </source>
</evidence>
<evidence type="ECO:0000256" key="7">
    <source>
        <dbReference type="ARBA" id="ARBA00022490"/>
    </source>
</evidence>
<evidence type="ECO:0000256" key="10">
    <source>
        <dbReference type="ARBA" id="ARBA00023034"/>
    </source>
</evidence>
<evidence type="ECO:0000256" key="3">
    <source>
        <dbReference type="ARBA" id="ARBA00008827"/>
    </source>
</evidence>
<dbReference type="SMART" id="SM00028">
    <property type="entry name" value="TPR"/>
    <property type="match status" value="1"/>
</dbReference>
<comment type="function">
    <text evidence="13">The coatomer is a cytosolic protein complex that binds to dilysine motifs and reversibly associates with Golgi non-clathrin-coated vesicles, which further mediate biosynthetic protein transport from the ER, via the Golgi up to the trans Golgi network. The coatomer complex is required for budding from Golgi membranes, and is essential for the retrograde Golgi-to-ER transport of dilysine-tagged proteins.</text>
</comment>
<dbReference type="GO" id="GO:0006890">
    <property type="term" value="P:retrograde vesicle-mediated transport, Golgi to endoplasmic reticulum"/>
    <property type="evidence" value="ECO:0007669"/>
    <property type="project" value="InterPro"/>
</dbReference>
<dbReference type="InterPro" id="IPR019734">
    <property type="entry name" value="TPR_rpt"/>
</dbReference>
<dbReference type="GO" id="GO:0006888">
    <property type="term" value="P:endoplasmic reticulum to Golgi vesicle-mediated transport"/>
    <property type="evidence" value="ECO:0007669"/>
    <property type="project" value="TreeGrafter"/>
</dbReference>
<proteinExistence type="inferred from homology"/>
<evidence type="ECO:0000256" key="11">
    <source>
        <dbReference type="ARBA" id="ARBA00023136"/>
    </source>
</evidence>
<evidence type="ECO:0000256" key="1">
    <source>
        <dbReference type="ARBA" id="ARBA00004255"/>
    </source>
</evidence>
<comment type="similarity">
    <text evidence="3">Belongs to the COPE family.</text>
</comment>
<dbReference type="Pfam" id="PF04733">
    <property type="entry name" value="Coatomer_E"/>
    <property type="match status" value="1"/>
</dbReference>
<dbReference type="Gene3D" id="1.25.40.10">
    <property type="entry name" value="Tetratricopeptide repeat domain"/>
    <property type="match status" value="1"/>
</dbReference>
<evidence type="ECO:0000313" key="16">
    <source>
        <dbReference type="Proteomes" id="UP001152759"/>
    </source>
</evidence>
<evidence type="ECO:0000256" key="2">
    <source>
        <dbReference type="ARBA" id="ARBA00004347"/>
    </source>
</evidence>
<dbReference type="GO" id="GO:0015031">
    <property type="term" value="P:protein transport"/>
    <property type="evidence" value="ECO:0007669"/>
    <property type="project" value="UniProtKB-KW"/>
</dbReference>
<evidence type="ECO:0000256" key="8">
    <source>
        <dbReference type="ARBA" id="ARBA00022892"/>
    </source>
</evidence>
<gene>
    <name evidence="15" type="ORF">BEMITA_LOCUS7579</name>
</gene>
<dbReference type="InterPro" id="IPR011990">
    <property type="entry name" value="TPR-like_helical_dom_sf"/>
</dbReference>
<dbReference type="GO" id="GO:0006891">
    <property type="term" value="P:intra-Golgi vesicle-mediated transport"/>
    <property type="evidence" value="ECO:0007669"/>
    <property type="project" value="TreeGrafter"/>
</dbReference>
<keyword evidence="8" id="KW-0931">ER-Golgi transport</keyword>
<dbReference type="AlphaFoldDB" id="A0A9P0F3X6"/>
<keyword evidence="12" id="KW-0968">Cytoplasmic vesicle</keyword>
<dbReference type="InterPro" id="IPR006822">
    <property type="entry name" value="Coatomer_esu"/>
</dbReference>
<evidence type="ECO:0000256" key="9">
    <source>
        <dbReference type="ARBA" id="ARBA00022927"/>
    </source>
</evidence>
<evidence type="ECO:0000256" key="13">
    <source>
        <dbReference type="ARBA" id="ARBA00025582"/>
    </source>
</evidence>
<dbReference type="EMBL" id="OU963865">
    <property type="protein sequence ID" value="CAH0388678.1"/>
    <property type="molecule type" value="Genomic_DNA"/>
</dbReference>
<name>A0A9P0F3X6_BEMTA</name>
<accession>A0A9P0F3X6</accession>
<keyword evidence="6" id="KW-0813">Transport</keyword>
<keyword evidence="11" id="KW-0472">Membrane</keyword>
<evidence type="ECO:0000256" key="12">
    <source>
        <dbReference type="ARBA" id="ARBA00023329"/>
    </source>
</evidence>
<dbReference type="GO" id="GO:0030126">
    <property type="term" value="C:COPI vesicle coat"/>
    <property type="evidence" value="ECO:0007669"/>
    <property type="project" value="TreeGrafter"/>
</dbReference>
<evidence type="ECO:0000256" key="4">
    <source>
        <dbReference type="ARBA" id="ARBA00011775"/>
    </source>
</evidence>